<dbReference type="OrthoDB" id="7064049at2"/>
<reference evidence="2 3" key="1">
    <citation type="journal article" date="2019" name="Biochem. Eng. J.">
        <title>Metabolic engineering of the marine bacteria Neptunomonas concharum for the production of acetoin and meso-2,3-butanediol from acetate.</title>
        <authorList>
            <person name="Li W."/>
            <person name="Pu N."/>
            <person name="Liu C.-X."/>
            <person name="Yuan Q.-P."/>
            <person name="Li Z.-J."/>
        </authorList>
    </citation>
    <scope>NUCLEOTIDE SEQUENCE [LARGE SCALE GENOMIC DNA]</scope>
    <source>
        <strain evidence="2 3">JCM17730</strain>
    </source>
</reference>
<dbReference type="AlphaFoldDB" id="A0A5P1R9Y6"/>
<dbReference type="KEGG" id="ncu:F0U83_06820"/>
<proteinExistence type="predicted"/>
<gene>
    <name evidence="2" type="ORF">F0U83_06820</name>
</gene>
<keyword evidence="1" id="KW-0732">Signal</keyword>
<evidence type="ECO:0000313" key="2">
    <source>
        <dbReference type="EMBL" id="QEQ96440.1"/>
    </source>
</evidence>
<evidence type="ECO:0000313" key="3">
    <source>
        <dbReference type="Proteomes" id="UP000324760"/>
    </source>
</evidence>
<accession>A0A5P1R9Y6</accession>
<protein>
    <submittedName>
        <fullName evidence="2">Uncharacterized protein</fullName>
    </submittedName>
</protein>
<feature type="signal peptide" evidence="1">
    <location>
        <begin position="1"/>
        <end position="17"/>
    </location>
</feature>
<dbReference type="EMBL" id="CP043869">
    <property type="protein sequence ID" value="QEQ96440.1"/>
    <property type="molecule type" value="Genomic_DNA"/>
</dbReference>
<keyword evidence="3" id="KW-1185">Reference proteome</keyword>
<name>A0A5P1R9Y6_9GAMM</name>
<organism evidence="2 3">
    <name type="scientific">Neptunomonas concharum</name>
    <dbReference type="NCBI Taxonomy" id="1031538"/>
    <lineage>
        <taxon>Bacteria</taxon>
        <taxon>Pseudomonadati</taxon>
        <taxon>Pseudomonadota</taxon>
        <taxon>Gammaproteobacteria</taxon>
        <taxon>Oceanospirillales</taxon>
        <taxon>Oceanospirillaceae</taxon>
        <taxon>Neptunomonas</taxon>
    </lineage>
</organism>
<feature type="chain" id="PRO_5024989998" evidence="1">
    <location>
        <begin position="18"/>
        <end position="122"/>
    </location>
</feature>
<dbReference type="RefSeq" id="WP_138988437.1">
    <property type="nucleotide sequence ID" value="NZ_CP043869.1"/>
</dbReference>
<evidence type="ECO:0000256" key="1">
    <source>
        <dbReference type="SAM" id="SignalP"/>
    </source>
</evidence>
<sequence>MKKVLILLLMYCGTVHAAGKTDILKVFEHFTLTNAAAGKCIKPEKSELTSFLANYQMVTVLTLQEIQKRNSVISQKQTQEILKAGSAKATEAVHSVIAKEGCESPKIQDLIKRFHVQAKWKP</sequence>
<dbReference type="Proteomes" id="UP000324760">
    <property type="component" value="Chromosome"/>
</dbReference>